<dbReference type="EMBL" id="BSTK01000001">
    <property type="protein sequence ID" value="GLY82499.1"/>
    <property type="molecule type" value="Genomic_DNA"/>
</dbReference>
<reference evidence="2" key="1">
    <citation type="submission" date="2023-03" db="EMBL/GenBank/DDBJ databases">
        <title>Actinoallomurus iriomotensis NBRC 103684.</title>
        <authorList>
            <person name="Ichikawa N."/>
            <person name="Sato H."/>
            <person name="Tonouchi N."/>
        </authorList>
    </citation>
    <scope>NUCLEOTIDE SEQUENCE</scope>
    <source>
        <strain evidence="2">NBRC 103684</strain>
    </source>
</reference>
<proteinExistence type="predicted"/>
<comment type="caution">
    <text evidence="2">The sequence shown here is derived from an EMBL/GenBank/DDBJ whole genome shotgun (WGS) entry which is preliminary data.</text>
</comment>
<accession>A0A9W6RVV3</accession>
<protein>
    <recommendedName>
        <fullName evidence="1">Large ribosomal subunit protein bL12 C-terminal domain-containing protein</fullName>
    </recommendedName>
</protein>
<gene>
    <name evidence="2" type="ORF">Airi02_004310</name>
</gene>
<organism evidence="2 3">
    <name type="scientific">Actinoallomurus iriomotensis</name>
    <dbReference type="NCBI Taxonomy" id="478107"/>
    <lineage>
        <taxon>Bacteria</taxon>
        <taxon>Bacillati</taxon>
        <taxon>Actinomycetota</taxon>
        <taxon>Actinomycetes</taxon>
        <taxon>Streptosporangiales</taxon>
        <taxon>Thermomonosporaceae</taxon>
        <taxon>Actinoallomurus</taxon>
    </lineage>
</organism>
<dbReference type="InterPro" id="IPR014719">
    <property type="entry name" value="Ribosomal_bL12_C/ClpS-like"/>
</dbReference>
<evidence type="ECO:0000259" key="1">
    <source>
        <dbReference type="Pfam" id="PF00542"/>
    </source>
</evidence>
<feature type="domain" description="Large ribosomal subunit protein bL12 C-terminal" evidence="1">
    <location>
        <begin position="55"/>
        <end position="83"/>
    </location>
</feature>
<dbReference type="Gene3D" id="3.30.1390.10">
    <property type="match status" value="1"/>
</dbReference>
<dbReference type="GO" id="GO:0003735">
    <property type="term" value="F:structural constituent of ribosome"/>
    <property type="evidence" value="ECO:0007669"/>
    <property type="project" value="InterPro"/>
</dbReference>
<dbReference type="AlphaFoldDB" id="A0A9W6RVV3"/>
<dbReference type="Proteomes" id="UP001165074">
    <property type="component" value="Unassembled WGS sequence"/>
</dbReference>
<dbReference type="RefSeq" id="WP_285566205.1">
    <property type="nucleotide sequence ID" value="NZ_BSTK01000001.1"/>
</dbReference>
<dbReference type="Pfam" id="PF00542">
    <property type="entry name" value="Ribosomal_L12"/>
    <property type="match status" value="1"/>
</dbReference>
<name>A0A9W6RVV3_9ACTN</name>
<evidence type="ECO:0000313" key="3">
    <source>
        <dbReference type="Proteomes" id="UP001165074"/>
    </source>
</evidence>
<keyword evidence="3" id="KW-1185">Reference proteome</keyword>
<dbReference type="GO" id="GO:0006412">
    <property type="term" value="P:translation"/>
    <property type="evidence" value="ECO:0007669"/>
    <property type="project" value="InterPro"/>
</dbReference>
<evidence type="ECO:0000313" key="2">
    <source>
        <dbReference type="EMBL" id="GLY82499.1"/>
    </source>
</evidence>
<sequence>MTALELLACLFLLVGVIALVMGLARGGSRQATPGVYPPMALPADLQLRVRALLGENKPILAVKEVRQATGLGLADAKRLVDALKSGPLPEPAPYAPGGHGNVADRARHLRDAGDLPGAVSLVQTETGMSAADAERFVAALS</sequence>
<dbReference type="InterPro" id="IPR013823">
    <property type="entry name" value="Ribosomal_bL12_C"/>
</dbReference>